<gene>
    <name evidence="2" type="ORF">GK108_07520</name>
</gene>
<keyword evidence="1" id="KW-0472">Membrane</keyword>
<dbReference type="EMBL" id="JAAFZH010000002">
    <property type="protein sequence ID" value="NDU94717.1"/>
    <property type="molecule type" value="Genomic_DNA"/>
</dbReference>
<dbReference type="Proteomes" id="UP000474175">
    <property type="component" value="Unassembled WGS sequence"/>
</dbReference>
<dbReference type="RefSeq" id="WP_163945163.1">
    <property type="nucleotide sequence ID" value="NZ_JAAFZH010000002.1"/>
</dbReference>
<comment type="caution">
    <text evidence="2">The sequence shown here is derived from an EMBL/GenBank/DDBJ whole genome shotgun (WGS) entry which is preliminary data.</text>
</comment>
<keyword evidence="1" id="KW-1133">Transmembrane helix</keyword>
<dbReference type="SUPFAM" id="SSF52266">
    <property type="entry name" value="SGNH hydrolase"/>
    <property type="match status" value="1"/>
</dbReference>
<proteinExistence type="predicted"/>
<dbReference type="GO" id="GO:0016788">
    <property type="term" value="F:hydrolase activity, acting on ester bonds"/>
    <property type="evidence" value="ECO:0007669"/>
    <property type="project" value="UniProtKB-ARBA"/>
</dbReference>
<sequence length="422" mass="46277">MLTNLSIQEPYLNAVYQRNNAGFASIPVMGTVAAGTDNVKASFSRIKVSDVQTLDYALPIVQTIPVDVNGNFAGTVQVPGGWYSLTVTAGDTTVLVSRVGAGEVFILFGHSFMQGGHDESHQLPATDERVITLLDDLSTRKYQFGKLTDKVGPFHDSPDAWGQFGDRLVQRLGVPVLLYGCAYGGSNILQNWQLLTGQPRTQLPPGTTDPASRQPFLPLETVMQYYVPKTGVRAILVEHGYNDRGTDTATFVDRFKTVFNYVRTTFNKPDLALVLVQEELTAVPHSLYDIPTAQGLQQLIQSYPNTWKGPDFNTEFWPSYHSSSGKDHLFGTAIDEFAIEWANSLTDSFFKQSTPYVSQGATSVFPAVLYKAPTAQLNGVDWAILLLAGLALVGLYIKRSSKLLWAFLVLALLALARLTGKV</sequence>
<name>A0A6L9L5K5_9BACT</name>
<evidence type="ECO:0000256" key="1">
    <source>
        <dbReference type="SAM" id="Phobius"/>
    </source>
</evidence>
<feature type="transmembrane region" description="Helical" evidence="1">
    <location>
        <begin position="403"/>
        <end position="420"/>
    </location>
</feature>
<keyword evidence="3" id="KW-1185">Reference proteome</keyword>
<organism evidence="2 3">
    <name type="scientific">Spirosoma terrae</name>
    <dbReference type="NCBI Taxonomy" id="1968276"/>
    <lineage>
        <taxon>Bacteria</taxon>
        <taxon>Pseudomonadati</taxon>
        <taxon>Bacteroidota</taxon>
        <taxon>Cytophagia</taxon>
        <taxon>Cytophagales</taxon>
        <taxon>Cytophagaceae</taxon>
        <taxon>Spirosoma</taxon>
    </lineage>
</organism>
<dbReference type="Gene3D" id="3.40.50.1110">
    <property type="entry name" value="SGNH hydrolase"/>
    <property type="match status" value="1"/>
</dbReference>
<evidence type="ECO:0000313" key="3">
    <source>
        <dbReference type="Proteomes" id="UP000474175"/>
    </source>
</evidence>
<dbReference type="InterPro" id="IPR036514">
    <property type="entry name" value="SGNH_hydro_sf"/>
</dbReference>
<dbReference type="AlphaFoldDB" id="A0A6L9L5K5"/>
<keyword evidence="1" id="KW-0812">Transmembrane</keyword>
<feature type="transmembrane region" description="Helical" evidence="1">
    <location>
        <begin position="379"/>
        <end position="396"/>
    </location>
</feature>
<protein>
    <submittedName>
        <fullName evidence="2">Uncharacterized protein</fullName>
    </submittedName>
</protein>
<accession>A0A6L9L5K5</accession>
<reference evidence="2 3" key="1">
    <citation type="submission" date="2020-02" db="EMBL/GenBank/DDBJ databases">
        <title>Draft genome sequence of two Spirosoma agri KCTC 52727 and Spirosoma terrae KCTC 52035.</title>
        <authorList>
            <person name="Rojas J."/>
            <person name="Ambika Manirajan B."/>
            <person name="Suarez C."/>
            <person name="Ratering S."/>
            <person name="Schnell S."/>
        </authorList>
    </citation>
    <scope>NUCLEOTIDE SEQUENCE [LARGE SCALE GENOMIC DNA]</scope>
    <source>
        <strain evidence="2 3">KCTC 52035</strain>
    </source>
</reference>
<evidence type="ECO:0000313" key="2">
    <source>
        <dbReference type="EMBL" id="NDU94717.1"/>
    </source>
</evidence>